<feature type="compositionally biased region" description="Low complexity" evidence="1">
    <location>
        <begin position="329"/>
        <end position="339"/>
    </location>
</feature>
<reference evidence="3 4" key="1">
    <citation type="journal article" date="2021" name="DNA Res.">
        <title>Genome analysis of Candida subhashii reveals its hybrid nature and dual mitochondrial genome conformations.</title>
        <authorList>
            <person name="Mixao V."/>
            <person name="Hegedusova E."/>
            <person name="Saus E."/>
            <person name="Pryszcz L.P."/>
            <person name="Cillingova A."/>
            <person name="Nosek J."/>
            <person name="Gabaldon T."/>
        </authorList>
    </citation>
    <scope>NUCLEOTIDE SEQUENCE [LARGE SCALE GENOMIC DNA]</scope>
    <source>
        <strain evidence="3 4">CBS 10753</strain>
    </source>
</reference>
<dbReference type="Proteomes" id="UP000694255">
    <property type="component" value="Unassembled WGS sequence"/>
</dbReference>
<evidence type="ECO:0000259" key="2">
    <source>
        <dbReference type="Pfam" id="PF09302"/>
    </source>
</evidence>
<dbReference type="Pfam" id="PF09302">
    <property type="entry name" value="XLF"/>
    <property type="match status" value="1"/>
</dbReference>
<gene>
    <name evidence="3" type="ORF">J8A68_005868</name>
</gene>
<feature type="region of interest" description="Disordered" evidence="1">
    <location>
        <begin position="266"/>
        <end position="352"/>
    </location>
</feature>
<feature type="compositionally biased region" description="Basic residues" evidence="1">
    <location>
        <begin position="313"/>
        <end position="328"/>
    </location>
</feature>
<proteinExistence type="predicted"/>
<feature type="compositionally biased region" description="Polar residues" evidence="1">
    <location>
        <begin position="295"/>
        <end position="312"/>
    </location>
</feature>
<dbReference type="GO" id="GO:0005634">
    <property type="term" value="C:nucleus"/>
    <property type="evidence" value="ECO:0007669"/>
    <property type="project" value="InterPro"/>
</dbReference>
<dbReference type="InterPro" id="IPR015381">
    <property type="entry name" value="XLF-like_N"/>
</dbReference>
<evidence type="ECO:0000313" key="4">
    <source>
        <dbReference type="Proteomes" id="UP000694255"/>
    </source>
</evidence>
<dbReference type="OrthoDB" id="4025958at2759"/>
<comment type="caution">
    <text evidence="3">The sequence shown here is derived from an EMBL/GenBank/DDBJ whole genome shotgun (WGS) entry which is preliminary data.</text>
</comment>
<organism evidence="3 4">
    <name type="scientific">[Candida] subhashii</name>
    <dbReference type="NCBI Taxonomy" id="561895"/>
    <lineage>
        <taxon>Eukaryota</taxon>
        <taxon>Fungi</taxon>
        <taxon>Dikarya</taxon>
        <taxon>Ascomycota</taxon>
        <taxon>Saccharomycotina</taxon>
        <taxon>Pichiomycetes</taxon>
        <taxon>Debaryomycetaceae</taxon>
        <taxon>Spathaspora</taxon>
    </lineage>
</organism>
<feature type="domain" description="XLF-like N-terminal" evidence="2">
    <location>
        <begin position="23"/>
        <end position="133"/>
    </location>
</feature>
<accession>A0A8J5UH23</accession>
<dbReference type="EMBL" id="JAGSYN010000276">
    <property type="protein sequence ID" value="KAG7660602.1"/>
    <property type="molecule type" value="Genomic_DNA"/>
</dbReference>
<keyword evidence="4" id="KW-1185">Reference proteome</keyword>
<evidence type="ECO:0000313" key="3">
    <source>
        <dbReference type="EMBL" id="KAG7660602.1"/>
    </source>
</evidence>
<evidence type="ECO:0000256" key="1">
    <source>
        <dbReference type="SAM" id="MobiDB-lite"/>
    </source>
</evidence>
<dbReference type="RefSeq" id="XP_049260835.1">
    <property type="nucleotide sequence ID" value="XM_049409980.1"/>
</dbReference>
<dbReference type="GeneID" id="73472668"/>
<sequence>MRKQFNLMYSMYGIDMFPLPTDWKSKSLSILSPSPTCIYGLTYNIPELSYGFYLTNFTNLWSQELTREELIKTASGFGFEDASMGDLVSLINITSKGVSQEESLSFRKSDDNDELIECELKLDEINWVFKLQKSNQEELIQFLSRLNYQQFSNHSFLLHQIQDLKHVIGIKDTFIRFLVENFKQSHGLELINNYKRINRTDIESIERFNPERWERGNAISYKKSRSSMKKKSNEDELINNIDTSIKGCWKFANSFYQDIPEDKQEEEELSPVKFDALESVNSSPIKKKHDRGNDDSPNLSHSASPGPQSTSPFKKKLKIGALTSKRKSNSPSESPSTSPVKKKARIGALTRK</sequence>
<feature type="compositionally biased region" description="Basic residues" evidence="1">
    <location>
        <begin position="340"/>
        <end position="352"/>
    </location>
</feature>
<name>A0A8J5UH23_9ASCO</name>
<dbReference type="GO" id="GO:0006302">
    <property type="term" value="P:double-strand break repair"/>
    <property type="evidence" value="ECO:0007669"/>
    <property type="project" value="InterPro"/>
</dbReference>
<protein>
    <recommendedName>
        <fullName evidence="2">XLF-like N-terminal domain-containing protein</fullName>
    </recommendedName>
</protein>
<dbReference type="AlphaFoldDB" id="A0A8J5UH23"/>